<gene>
    <name evidence="2" type="ORF">K7432_015434</name>
</gene>
<protein>
    <submittedName>
        <fullName evidence="2">Uncharacterized protein</fullName>
    </submittedName>
</protein>
<comment type="caution">
    <text evidence="2">The sequence shown here is derived from an EMBL/GenBank/DDBJ whole genome shotgun (WGS) entry which is preliminary data.</text>
</comment>
<organism evidence="2 3">
    <name type="scientific">Basidiobolus ranarum</name>
    <dbReference type="NCBI Taxonomy" id="34480"/>
    <lineage>
        <taxon>Eukaryota</taxon>
        <taxon>Fungi</taxon>
        <taxon>Fungi incertae sedis</taxon>
        <taxon>Zoopagomycota</taxon>
        <taxon>Entomophthoromycotina</taxon>
        <taxon>Basidiobolomycetes</taxon>
        <taxon>Basidiobolales</taxon>
        <taxon>Basidiobolaceae</taxon>
        <taxon>Basidiobolus</taxon>
    </lineage>
</organism>
<reference evidence="2 3" key="1">
    <citation type="submission" date="2023-04" db="EMBL/GenBank/DDBJ databases">
        <title>Genome of Basidiobolus ranarum AG-B5.</title>
        <authorList>
            <person name="Stajich J.E."/>
            <person name="Carter-House D."/>
            <person name="Gryganskyi A."/>
        </authorList>
    </citation>
    <scope>NUCLEOTIDE SEQUENCE [LARGE SCALE GENOMIC DNA]</scope>
    <source>
        <strain evidence="2 3">AG-B5</strain>
    </source>
</reference>
<sequence length="177" mass="20088">MKSSVSKSLKSYYGNNEDTNPLELNAGVQHLEGLTEVESVTNEEDNTTDVVVAGVATVSFADADPAIALSQAKRNFKLFVDRVRAVLQDEHTFSKLNMDEKQRLDADCLNSSEETSKKEYEYRREMVEELADTIKYRLALPFRKLKFSSKINRLQFDQELVNSLKRRFGDAVLVLGD</sequence>
<feature type="region of interest" description="Disordered" evidence="1">
    <location>
        <begin position="1"/>
        <end position="21"/>
    </location>
</feature>
<evidence type="ECO:0000313" key="3">
    <source>
        <dbReference type="Proteomes" id="UP001479436"/>
    </source>
</evidence>
<keyword evidence="3" id="KW-1185">Reference proteome</keyword>
<accession>A0ABR2WG52</accession>
<name>A0ABR2WG52_9FUNG</name>
<dbReference type="EMBL" id="JASJQH010002093">
    <property type="protein sequence ID" value="KAK9760480.1"/>
    <property type="molecule type" value="Genomic_DNA"/>
</dbReference>
<evidence type="ECO:0000256" key="1">
    <source>
        <dbReference type="SAM" id="MobiDB-lite"/>
    </source>
</evidence>
<proteinExistence type="predicted"/>
<feature type="compositionally biased region" description="Low complexity" evidence="1">
    <location>
        <begin position="1"/>
        <end position="11"/>
    </location>
</feature>
<dbReference type="Proteomes" id="UP001479436">
    <property type="component" value="Unassembled WGS sequence"/>
</dbReference>
<evidence type="ECO:0000313" key="2">
    <source>
        <dbReference type="EMBL" id="KAK9760480.1"/>
    </source>
</evidence>